<gene>
    <name evidence="2" type="ORF">CDAR_128021</name>
</gene>
<dbReference type="Proteomes" id="UP001054837">
    <property type="component" value="Unassembled WGS sequence"/>
</dbReference>
<feature type="compositionally biased region" description="Basic and acidic residues" evidence="1">
    <location>
        <begin position="59"/>
        <end position="77"/>
    </location>
</feature>
<dbReference type="AlphaFoldDB" id="A0AAV4P442"/>
<evidence type="ECO:0000313" key="3">
    <source>
        <dbReference type="Proteomes" id="UP001054837"/>
    </source>
</evidence>
<reference evidence="2 3" key="1">
    <citation type="submission" date="2021-06" db="EMBL/GenBank/DDBJ databases">
        <title>Caerostris darwini draft genome.</title>
        <authorList>
            <person name="Kono N."/>
            <person name="Arakawa K."/>
        </authorList>
    </citation>
    <scope>NUCLEOTIDE SEQUENCE [LARGE SCALE GENOMIC DNA]</scope>
</reference>
<comment type="caution">
    <text evidence="2">The sequence shown here is derived from an EMBL/GenBank/DDBJ whole genome shotgun (WGS) entry which is preliminary data.</text>
</comment>
<name>A0AAV4P442_9ARAC</name>
<dbReference type="EMBL" id="BPLQ01002314">
    <property type="protein sequence ID" value="GIX91298.1"/>
    <property type="molecule type" value="Genomic_DNA"/>
</dbReference>
<protein>
    <submittedName>
        <fullName evidence="2">Uncharacterized protein</fullName>
    </submittedName>
</protein>
<organism evidence="2 3">
    <name type="scientific">Caerostris darwini</name>
    <dbReference type="NCBI Taxonomy" id="1538125"/>
    <lineage>
        <taxon>Eukaryota</taxon>
        <taxon>Metazoa</taxon>
        <taxon>Ecdysozoa</taxon>
        <taxon>Arthropoda</taxon>
        <taxon>Chelicerata</taxon>
        <taxon>Arachnida</taxon>
        <taxon>Araneae</taxon>
        <taxon>Araneomorphae</taxon>
        <taxon>Entelegynae</taxon>
        <taxon>Araneoidea</taxon>
        <taxon>Araneidae</taxon>
        <taxon>Caerostris</taxon>
    </lineage>
</organism>
<accession>A0AAV4P442</accession>
<evidence type="ECO:0000256" key="1">
    <source>
        <dbReference type="SAM" id="MobiDB-lite"/>
    </source>
</evidence>
<feature type="compositionally biased region" description="Polar residues" evidence="1">
    <location>
        <begin position="44"/>
        <end position="55"/>
    </location>
</feature>
<evidence type="ECO:0000313" key="2">
    <source>
        <dbReference type="EMBL" id="GIX91298.1"/>
    </source>
</evidence>
<feature type="region of interest" description="Disordered" evidence="1">
    <location>
        <begin position="32"/>
        <end position="77"/>
    </location>
</feature>
<proteinExistence type="predicted"/>
<sequence>MSVEVLVFIRRNYRESAVFAIAIYAPIDQKSPYLMHPRGEEEFTSATEPTSNGQQPAVRKLDQLRIQDEENNNKNAA</sequence>
<keyword evidence="3" id="KW-1185">Reference proteome</keyword>